<name>A0A942E3C8_9HYPH</name>
<dbReference type="Pfam" id="PF08530">
    <property type="entry name" value="PepX_C"/>
    <property type="match status" value="1"/>
</dbReference>
<dbReference type="PANTHER" id="PTHR43056">
    <property type="entry name" value="PEPTIDASE S9 PROLYL OLIGOPEPTIDASE"/>
    <property type="match status" value="1"/>
</dbReference>
<dbReference type="InterPro" id="IPR013736">
    <property type="entry name" value="Xaa-Pro_dipept_C"/>
</dbReference>
<gene>
    <name evidence="4" type="ORF">KEU06_16655</name>
</gene>
<dbReference type="EMBL" id="JAGWCR010000008">
    <property type="protein sequence ID" value="MBS3650246.1"/>
    <property type="molecule type" value="Genomic_DNA"/>
</dbReference>
<dbReference type="InterPro" id="IPR050585">
    <property type="entry name" value="Xaa-Pro_dipeptidyl-ppase/CocE"/>
</dbReference>
<keyword evidence="1 4" id="KW-0378">Hydrolase</keyword>
<keyword evidence="5" id="KW-1185">Reference proteome</keyword>
<dbReference type="InterPro" id="IPR029058">
    <property type="entry name" value="AB_hydrolase_fold"/>
</dbReference>
<dbReference type="GO" id="GO:0008239">
    <property type="term" value="F:dipeptidyl-peptidase activity"/>
    <property type="evidence" value="ECO:0007669"/>
    <property type="project" value="InterPro"/>
</dbReference>
<reference evidence="4" key="1">
    <citation type="submission" date="2021-04" db="EMBL/GenBank/DDBJ databases">
        <title>Pseudaminobacter soli sp. nov., isolated from paddy soil contaminated by heavy metals.</title>
        <authorList>
            <person name="Zhang K."/>
        </authorList>
    </citation>
    <scope>NUCLEOTIDE SEQUENCE</scope>
    <source>
        <strain evidence="4">19-2017</strain>
    </source>
</reference>
<sequence length="718" mass="80816">MPSTAATSWRRNLGRRCGRRGATPPSARRNLRRRRRRRNDLRRRSVVTRVVDSFPFEVDCLDPGFITLSDGIRIVYTLWRPVTDRKVPVVVEMVPYRRRDGTVARDMEMAPWYAGHGIAYARIDIRGSGDSEGDLADEYTQREQQDACEIIAALAAEPWCNGNVGMTGISWGGFNSLQVAVRRPPALKAIITLCASDDRYADDIHYMGGALLTEQEMWSNFMLVKKAMPPDPQIIGEAWRRLWQQRLESTRSLSEIWLRHQRRDDYWKQGSVCEDFSAIQCAVMAVCGWEDSYSNFVPRLLEHLPGPKLGIMGPWSHSYPCRGAPGPLIGYLQEALRWWRHWLCGEDTGIMDEPLYRVWITGEERPKPYYLPGHAGTWAAEEQWPSPRIERRVLHLQDGRLSSDPGISGATQSVRSPANAGRDCGRWGGYGGSCPDMAIDQRREDGLALCFDTEPLDQDTTLLGAVELDLLVTVDQPHVNLAARLCDVYPDGTSALMTYGVLNLSHRESHDHPAPCPVGEPFRVRLKLNDFARLVPKGHRIRLAIANQHWPILWPQPHLSTLNVVLGESRAVLPIRPSSPRDREVRFEEAQIAPPVPSTVLEPGHDSRVVVDDVGSGNQTITLTSDHGRTRYEDRGITVSSSNRDVMSICADDPLSAKLVTEYRWAVASGDADMEASARTELTADETHFSLSWLLEARERGRLVHSASATQRIRRDFA</sequence>
<feature type="domain" description="Xaa-Pro dipeptidyl-peptidase C-terminal" evidence="3">
    <location>
        <begin position="336"/>
        <end position="595"/>
    </location>
</feature>
<dbReference type="InterPro" id="IPR000383">
    <property type="entry name" value="Xaa-Pro-like_dom"/>
</dbReference>
<organism evidence="4 5">
    <name type="scientific">Pseudaminobacter soli</name>
    <name type="common">ex Zhang et al. 2022</name>
    <dbReference type="NCBI Taxonomy" id="2831468"/>
    <lineage>
        <taxon>Bacteria</taxon>
        <taxon>Pseudomonadati</taxon>
        <taxon>Pseudomonadota</taxon>
        <taxon>Alphaproteobacteria</taxon>
        <taxon>Hyphomicrobiales</taxon>
        <taxon>Phyllobacteriaceae</taxon>
        <taxon>Pseudaminobacter</taxon>
    </lineage>
</organism>
<dbReference type="InterPro" id="IPR005674">
    <property type="entry name" value="CocE/Ser_esterase"/>
</dbReference>
<dbReference type="SMART" id="SM00939">
    <property type="entry name" value="PepX_C"/>
    <property type="match status" value="1"/>
</dbReference>
<dbReference type="Gene3D" id="1.10.3020.10">
    <property type="entry name" value="alpha-amino acid ester hydrolase ( Helical cap domain)"/>
    <property type="match status" value="1"/>
</dbReference>
<evidence type="ECO:0000313" key="5">
    <source>
        <dbReference type="Proteomes" id="UP000680348"/>
    </source>
</evidence>
<dbReference type="Proteomes" id="UP000680348">
    <property type="component" value="Unassembled WGS sequence"/>
</dbReference>
<dbReference type="Gene3D" id="3.40.50.1820">
    <property type="entry name" value="alpha/beta hydrolase"/>
    <property type="match status" value="1"/>
</dbReference>
<evidence type="ECO:0000256" key="2">
    <source>
        <dbReference type="SAM" id="MobiDB-lite"/>
    </source>
</evidence>
<dbReference type="SUPFAM" id="SSF49785">
    <property type="entry name" value="Galactose-binding domain-like"/>
    <property type="match status" value="1"/>
</dbReference>
<dbReference type="SUPFAM" id="SSF53474">
    <property type="entry name" value="alpha/beta-Hydrolases"/>
    <property type="match status" value="1"/>
</dbReference>
<evidence type="ECO:0000256" key="1">
    <source>
        <dbReference type="ARBA" id="ARBA00022801"/>
    </source>
</evidence>
<accession>A0A942E3C8</accession>
<dbReference type="Gene3D" id="2.60.120.260">
    <property type="entry name" value="Galactose-binding domain-like"/>
    <property type="match status" value="1"/>
</dbReference>
<dbReference type="InterPro" id="IPR008979">
    <property type="entry name" value="Galactose-bd-like_sf"/>
</dbReference>
<dbReference type="NCBIfam" id="TIGR00976">
    <property type="entry name" value="CocE_NonD"/>
    <property type="match status" value="1"/>
</dbReference>
<dbReference type="Pfam" id="PF02129">
    <property type="entry name" value="Peptidase_S15"/>
    <property type="match status" value="1"/>
</dbReference>
<evidence type="ECO:0000259" key="3">
    <source>
        <dbReference type="SMART" id="SM00939"/>
    </source>
</evidence>
<dbReference type="AlphaFoldDB" id="A0A942E3C8"/>
<feature type="region of interest" description="Disordered" evidence="2">
    <location>
        <begin position="1"/>
        <end position="31"/>
    </location>
</feature>
<dbReference type="PANTHER" id="PTHR43056:SF10">
    <property type="entry name" value="COCE_NOND FAMILY, PUTATIVE (AFU_ORTHOLOGUE AFUA_7G00600)-RELATED"/>
    <property type="match status" value="1"/>
</dbReference>
<proteinExistence type="predicted"/>
<evidence type="ECO:0000313" key="4">
    <source>
        <dbReference type="EMBL" id="MBS3650246.1"/>
    </source>
</evidence>
<comment type="caution">
    <text evidence="4">The sequence shown here is derived from an EMBL/GenBank/DDBJ whole genome shotgun (WGS) entry which is preliminary data.</text>
</comment>
<protein>
    <submittedName>
        <fullName evidence="4">CocE/NonD family hydrolase</fullName>
    </submittedName>
</protein>